<evidence type="ECO:0000313" key="5">
    <source>
        <dbReference type="Proteomes" id="UP000424673"/>
    </source>
</evidence>
<name>A0A3G8M518_9HYPH</name>
<evidence type="ECO:0000313" key="3">
    <source>
        <dbReference type="EMBL" id="QGM95271.1"/>
    </source>
</evidence>
<accession>A0A3G8M518</accession>
<evidence type="ECO:0000313" key="2">
    <source>
        <dbReference type="EMBL" id="AZG76807.1"/>
    </source>
</evidence>
<protein>
    <submittedName>
        <fullName evidence="2">Uncharacterized protein</fullName>
    </submittedName>
</protein>
<reference evidence="5" key="2">
    <citation type="submission" date="2019-09" db="EMBL/GenBank/DDBJ databases">
        <title>Isolation and complete genome sequencing of Methylocystis species.</title>
        <authorList>
            <person name="Rumah B.L."/>
            <person name="Stead C.E."/>
            <person name="Stevens B.C."/>
            <person name="Minton N.P."/>
            <person name="Grosse-Honebrink A."/>
            <person name="Zhang Y."/>
        </authorList>
    </citation>
    <scope>NUCLEOTIDE SEQUENCE [LARGE SCALE GENOMIC DNA]</scope>
    <source>
        <strain evidence="5">BRCS1</strain>
    </source>
</reference>
<gene>
    <name evidence="2" type="ORF">EHO51_08725</name>
    <name evidence="3" type="ORF">F7D13_15220</name>
</gene>
<proteinExistence type="predicted"/>
<feature type="signal peptide" evidence="1">
    <location>
        <begin position="1"/>
        <end position="22"/>
    </location>
</feature>
<dbReference type="RefSeq" id="WP_124738559.1">
    <property type="nucleotide sequence ID" value="NZ_CP034086.1"/>
</dbReference>
<dbReference type="KEGG" id="mros:EHO51_08725"/>
<feature type="chain" id="PRO_5044594206" evidence="1">
    <location>
        <begin position="23"/>
        <end position="145"/>
    </location>
</feature>
<dbReference type="EMBL" id="CP044328">
    <property type="protein sequence ID" value="QGM95271.1"/>
    <property type="molecule type" value="Genomic_DNA"/>
</dbReference>
<dbReference type="EMBL" id="CP034086">
    <property type="protein sequence ID" value="AZG76807.1"/>
    <property type="molecule type" value="Genomic_DNA"/>
</dbReference>
<keyword evidence="5" id="KW-1185">Reference proteome</keyword>
<reference evidence="2 4" key="1">
    <citation type="submission" date="2018-11" db="EMBL/GenBank/DDBJ databases">
        <title>Genome squencing of methanotrophic bacteria isolated from alkaline groundwater in Korea.</title>
        <authorList>
            <person name="Nguyen L.N."/>
        </authorList>
    </citation>
    <scope>NUCLEOTIDE SEQUENCE [LARGE SCALE GENOMIC DNA]</scope>
    <source>
        <strain evidence="2 4">GW6</strain>
    </source>
</reference>
<dbReference type="Proteomes" id="UP000424673">
    <property type="component" value="Chromosome"/>
</dbReference>
<reference evidence="3 5" key="3">
    <citation type="journal article" date="2021" name="AMB Express">
        <title>Isolation and characterisation of Methylocystis spp. for poly-3-hydroxybutyrate production using waste methane feedstocks.</title>
        <authorList>
            <person name="Rumah B.L."/>
            <person name="Stead C.E."/>
            <person name="Claxton Stevens B.H."/>
            <person name="Minton N.P."/>
            <person name="Grosse-Honebrink A."/>
            <person name="Zhang Y."/>
        </authorList>
    </citation>
    <scope>NUCLEOTIDE SEQUENCE [LARGE SCALE GENOMIC DNA]</scope>
    <source>
        <strain evidence="3 5">BRCS1</strain>
    </source>
</reference>
<dbReference type="AlphaFoldDB" id="A0A3G8M518"/>
<evidence type="ECO:0000256" key="1">
    <source>
        <dbReference type="SAM" id="SignalP"/>
    </source>
</evidence>
<sequence length="145" mass="15658">MLRSLGLAGMMTAVLLTAPAQAFDVMAPDYGGRVEQYEARLARARARGEPIRIGPTECDSSCTLYLANPQSCVSEGAVLGFHAPWFGGPEGGVVDPRMTAVFAAHYKPGLRQAFMAHVRRHAHQAPGPMLRITGRQLAAYGYRLC</sequence>
<keyword evidence="1" id="KW-0732">Signal</keyword>
<organism evidence="2 4">
    <name type="scientific">Methylocystis rosea</name>
    <dbReference type="NCBI Taxonomy" id="173366"/>
    <lineage>
        <taxon>Bacteria</taxon>
        <taxon>Pseudomonadati</taxon>
        <taxon>Pseudomonadota</taxon>
        <taxon>Alphaproteobacteria</taxon>
        <taxon>Hyphomicrobiales</taxon>
        <taxon>Methylocystaceae</taxon>
        <taxon>Methylocystis</taxon>
    </lineage>
</organism>
<evidence type="ECO:0000313" key="4">
    <source>
        <dbReference type="Proteomes" id="UP000273982"/>
    </source>
</evidence>
<dbReference type="Proteomes" id="UP000273982">
    <property type="component" value="Chromosome"/>
</dbReference>